<comment type="subcellular location">
    <subcellularLocation>
        <location evidence="1">Golgi apparatus membrane</location>
        <topology evidence="1">Multi-pass membrane protein</topology>
    </subcellularLocation>
</comment>
<evidence type="ECO:0000256" key="3">
    <source>
        <dbReference type="SAM" id="SignalP"/>
    </source>
</evidence>
<protein>
    <recommendedName>
        <fullName evidence="4">TMEM87A/B GOLD domain-containing protein</fullName>
    </recommendedName>
</protein>
<name>A0A915KDJ9_ROMCU</name>
<accession>A0A915KDJ9</accession>
<evidence type="ECO:0000259" key="4">
    <source>
        <dbReference type="Pfam" id="PF21901"/>
    </source>
</evidence>
<dbReference type="GO" id="GO:0000139">
    <property type="term" value="C:Golgi membrane"/>
    <property type="evidence" value="ECO:0007669"/>
    <property type="project" value="UniProtKB-SubCell"/>
</dbReference>
<proteinExistence type="predicted"/>
<feature type="signal peptide" evidence="3">
    <location>
        <begin position="1"/>
        <end position="21"/>
    </location>
</feature>
<keyword evidence="3" id="KW-0732">Signal</keyword>
<keyword evidence="5" id="KW-1185">Reference proteome</keyword>
<evidence type="ECO:0000313" key="6">
    <source>
        <dbReference type="WBParaSite" id="nRc.2.0.1.t36787-RA"/>
    </source>
</evidence>
<reference evidence="6" key="1">
    <citation type="submission" date="2022-11" db="UniProtKB">
        <authorList>
            <consortium name="WormBaseParasite"/>
        </authorList>
    </citation>
    <scope>IDENTIFICATION</scope>
</reference>
<dbReference type="InterPro" id="IPR054101">
    <property type="entry name" value="TMEM87A/B_GOLD"/>
</dbReference>
<evidence type="ECO:0000256" key="2">
    <source>
        <dbReference type="ARBA" id="ARBA00023034"/>
    </source>
</evidence>
<sequence>MKFLTSNFIIKFLLHLPPIFALQDGVMEDNLRFTLDDLKNAQQTAIFQRPAFKNTRLELKFRCEFAPPPPQISFQIQLAVRSSPCLNEFFQVLNERKGGDDVESSTFSAAEQRQRFENLNFYFEDETSVVGGPFSYTEFWHFSTKMTPLTLRCLGHFVNLPNFQDRRLNLIKNAKPWPNVTILERRKRETFEIGNFSKSIKNVENLEPVPGA</sequence>
<evidence type="ECO:0000256" key="1">
    <source>
        <dbReference type="ARBA" id="ARBA00004653"/>
    </source>
</evidence>
<dbReference type="WBParaSite" id="nRc.2.0.1.t36787-RA">
    <property type="protein sequence ID" value="nRc.2.0.1.t36787-RA"/>
    <property type="gene ID" value="nRc.2.0.1.g36787"/>
</dbReference>
<dbReference type="AlphaFoldDB" id="A0A915KDJ9"/>
<dbReference type="Proteomes" id="UP000887565">
    <property type="component" value="Unplaced"/>
</dbReference>
<organism evidence="5 6">
    <name type="scientific">Romanomermis culicivorax</name>
    <name type="common">Nematode worm</name>
    <dbReference type="NCBI Taxonomy" id="13658"/>
    <lineage>
        <taxon>Eukaryota</taxon>
        <taxon>Metazoa</taxon>
        <taxon>Ecdysozoa</taxon>
        <taxon>Nematoda</taxon>
        <taxon>Enoplea</taxon>
        <taxon>Dorylaimia</taxon>
        <taxon>Mermithida</taxon>
        <taxon>Mermithoidea</taxon>
        <taxon>Mermithidae</taxon>
        <taxon>Romanomermis</taxon>
    </lineage>
</organism>
<dbReference type="Pfam" id="PF21901">
    <property type="entry name" value="TMEM87A-B_GOLD"/>
    <property type="match status" value="1"/>
</dbReference>
<feature type="domain" description="TMEM87A/B GOLD" evidence="4">
    <location>
        <begin position="38"/>
        <end position="124"/>
    </location>
</feature>
<evidence type="ECO:0000313" key="5">
    <source>
        <dbReference type="Proteomes" id="UP000887565"/>
    </source>
</evidence>
<keyword evidence="2" id="KW-0333">Golgi apparatus</keyword>
<feature type="chain" id="PRO_5038082182" description="TMEM87A/B GOLD domain-containing protein" evidence="3">
    <location>
        <begin position="22"/>
        <end position="212"/>
    </location>
</feature>